<protein>
    <submittedName>
        <fullName evidence="2">Uncharacterized protein</fullName>
    </submittedName>
</protein>
<evidence type="ECO:0000313" key="2">
    <source>
        <dbReference type="EnsemblMetazoa" id="ASTEI07180-PA"/>
    </source>
</evidence>
<dbReference type="OMA" id="CENDTRS"/>
<dbReference type="VEuPathDB" id="VectorBase:ASTE010100"/>
<dbReference type="VEuPathDB" id="VectorBase:ASTEI07180"/>
<feature type="compositionally biased region" description="Low complexity" evidence="1">
    <location>
        <begin position="93"/>
        <end position="104"/>
    </location>
</feature>
<dbReference type="EnsemblMetazoa" id="ASTEI07180-RA">
    <property type="protein sequence ID" value="ASTEI07180-PA"/>
    <property type="gene ID" value="ASTEI07180"/>
</dbReference>
<name>A0A182YFE4_ANOST</name>
<organism evidence="2 3">
    <name type="scientific">Anopheles stephensi</name>
    <name type="common">Indo-Pakistan malaria mosquito</name>
    <dbReference type="NCBI Taxonomy" id="30069"/>
    <lineage>
        <taxon>Eukaryota</taxon>
        <taxon>Metazoa</taxon>
        <taxon>Ecdysozoa</taxon>
        <taxon>Arthropoda</taxon>
        <taxon>Hexapoda</taxon>
        <taxon>Insecta</taxon>
        <taxon>Pterygota</taxon>
        <taxon>Neoptera</taxon>
        <taxon>Endopterygota</taxon>
        <taxon>Diptera</taxon>
        <taxon>Nematocera</taxon>
        <taxon>Culicoidea</taxon>
        <taxon>Culicidae</taxon>
        <taxon>Anophelinae</taxon>
        <taxon>Anopheles</taxon>
    </lineage>
</organism>
<dbReference type="InterPro" id="IPR031756">
    <property type="entry name" value="BGBP_N"/>
</dbReference>
<feature type="region of interest" description="Disordered" evidence="1">
    <location>
        <begin position="93"/>
        <end position="115"/>
    </location>
</feature>
<dbReference type="Pfam" id="PF15886">
    <property type="entry name" value="CBM39"/>
    <property type="match status" value="1"/>
</dbReference>
<dbReference type="PROSITE" id="PS51969">
    <property type="entry name" value="CBM39"/>
    <property type="match status" value="1"/>
</dbReference>
<evidence type="ECO:0000256" key="1">
    <source>
        <dbReference type="SAM" id="MobiDB-lite"/>
    </source>
</evidence>
<dbReference type="AlphaFoldDB" id="A0A182YFE4"/>
<dbReference type="Proteomes" id="UP000076408">
    <property type="component" value="Unassembled WGS sequence"/>
</dbReference>
<reference evidence="3" key="1">
    <citation type="journal article" date="2014" name="Genome Biol.">
        <title>Genome analysis of a major urban malaria vector mosquito, Anopheles stephensi.</title>
        <authorList>
            <person name="Jiang X."/>
            <person name="Peery A."/>
            <person name="Hall A.B."/>
            <person name="Sharma A."/>
            <person name="Chen X.G."/>
            <person name="Waterhouse R.M."/>
            <person name="Komissarov A."/>
            <person name="Riehle M.M."/>
            <person name="Shouche Y."/>
            <person name="Sharakhova M.V."/>
            <person name="Lawson D."/>
            <person name="Pakpour N."/>
            <person name="Arensburger P."/>
            <person name="Davidson V.L."/>
            <person name="Eiglmeier K."/>
            <person name="Emrich S."/>
            <person name="George P."/>
            <person name="Kennedy R.C."/>
            <person name="Mane S.P."/>
            <person name="Maslen G."/>
            <person name="Oringanje C."/>
            <person name="Qi Y."/>
            <person name="Settlage R."/>
            <person name="Tojo M."/>
            <person name="Tubio J.M."/>
            <person name="Unger M.F."/>
            <person name="Wang B."/>
            <person name="Vernick K.D."/>
            <person name="Ribeiro J.M."/>
            <person name="James A.A."/>
            <person name="Michel K."/>
            <person name="Riehle M.A."/>
            <person name="Luckhart S."/>
            <person name="Sharakhov I.V."/>
            <person name="Tu Z."/>
        </authorList>
    </citation>
    <scope>NUCLEOTIDE SEQUENCE [LARGE SCALE GENOMIC DNA]</scope>
    <source>
        <strain evidence="3">Indian</strain>
    </source>
</reference>
<dbReference type="STRING" id="30069.A0A182YFE4"/>
<proteinExistence type="predicted"/>
<dbReference type="InterPro" id="IPR043030">
    <property type="entry name" value="BGBP_N_sf"/>
</dbReference>
<dbReference type="Gene3D" id="2.60.40.2140">
    <property type="entry name" value="Beta-1,3-glucan-recognition protein, N-terminal domain"/>
    <property type="match status" value="1"/>
</dbReference>
<dbReference type="VEuPathDB" id="VectorBase:ASTEI20_044077"/>
<keyword evidence="3" id="KW-1185">Reference proteome</keyword>
<dbReference type="GO" id="GO:0030246">
    <property type="term" value="F:carbohydrate binding"/>
    <property type="evidence" value="ECO:0007669"/>
    <property type="project" value="InterPro"/>
</dbReference>
<sequence>MAIYDPKGIELSTRRPNSTAQYFAVEMFVNNPNGTTPDVSHNTSEVVYGKYIVRDTEAIIRPGDVLNITAYMGFSDGAVLKHTTKFYVFPPRTTTSTPTMPTSSENQDLSTGGYSDELDCEIDPTTNLCFDNSFIDVRTFSDRVRGQPEKLVQTDPSRGPKVRTNYLIMEPYPRLPEHFRNDPSIDLTAYVRRFLTDVLNLKQLADTNLVSGRPAGNAIVFEMDTLIDKLQVLYHAKQKGLTTVQDYDALH</sequence>
<accession>A0A182YFE4</accession>
<reference evidence="2" key="2">
    <citation type="submission" date="2020-05" db="UniProtKB">
        <authorList>
            <consortium name="EnsemblMetazoa"/>
        </authorList>
    </citation>
    <scope>IDENTIFICATION</scope>
    <source>
        <strain evidence="2">Indian</strain>
    </source>
</reference>
<evidence type="ECO:0000313" key="3">
    <source>
        <dbReference type="Proteomes" id="UP000076408"/>
    </source>
</evidence>